<name>A0A017T2N8_9BACT</name>
<dbReference type="EMBL" id="ASRX01000051">
    <property type="protein sequence ID" value="EYF03080.1"/>
    <property type="molecule type" value="Genomic_DNA"/>
</dbReference>
<dbReference type="InterPro" id="IPR013149">
    <property type="entry name" value="ADH-like_C"/>
</dbReference>
<dbReference type="PANTHER" id="PTHR43205:SF7">
    <property type="entry name" value="PROSTAGLANDIN REDUCTASE 1"/>
    <property type="match status" value="1"/>
</dbReference>
<dbReference type="InterPro" id="IPR011032">
    <property type="entry name" value="GroES-like_sf"/>
</dbReference>
<feature type="domain" description="Enoyl reductase (ER)" evidence="2">
    <location>
        <begin position="20"/>
        <end position="337"/>
    </location>
</feature>
<comment type="caution">
    <text evidence="3">The sequence shown here is derived from an EMBL/GenBank/DDBJ whole genome shotgun (WGS) entry which is preliminary data.</text>
</comment>
<dbReference type="SUPFAM" id="SSF50129">
    <property type="entry name" value="GroES-like"/>
    <property type="match status" value="1"/>
</dbReference>
<dbReference type="RefSeq" id="WP_052376155.1">
    <property type="nucleotide sequence ID" value="NZ_ASRX01000051.1"/>
</dbReference>
<dbReference type="CDD" id="cd05288">
    <property type="entry name" value="PGDH"/>
    <property type="match status" value="1"/>
</dbReference>
<dbReference type="STRING" id="1192034.CAP_6194"/>
<dbReference type="AlphaFoldDB" id="A0A017T2N8"/>
<dbReference type="OrthoDB" id="9805663at2"/>
<dbReference type="FunFam" id="3.40.50.720:FF:000121">
    <property type="entry name" value="Prostaglandin reductase 2"/>
    <property type="match status" value="1"/>
</dbReference>
<dbReference type="eggNOG" id="COG2130">
    <property type="taxonomic scope" value="Bacteria"/>
</dbReference>
<keyword evidence="4" id="KW-1185">Reference proteome</keyword>
<accession>A0A017T2N8</accession>
<gene>
    <name evidence="3" type="ORF">CAP_6194</name>
</gene>
<dbReference type="SMART" id="SM00829">
    <property type="entry name" value="PKS_ER"/>
    <property type="match status" value="1"/>
</dbReference>
<keyword evidence="1" id="KW-0560">Oxidoreductase</keyword>
<evidence type="ECO:0000313" key="3">
    <source>
        <dbReference type="EMBL" id="EYF03080.1"/>
    </source>
</evidence>
<protein>
    <submittedName>
        <fullName evidence="3">Putative oxidoreductase YncB</fullName>
    </submittedName>
</protein>
<dbReference type="InterPro" id="IPR041694">
    <property type="entry name" value="ADH_N_2"/>
</dbReference>
<dbReference type="InterPro" id="IPR036291">
    <property type="entry name" value="NAD(P)-bd_dom_sf"/>
</dbReference>
<evidence type="ECO:0000313" key="4">
    <source>
        <dbReference type="Proteomes" id="UP000019678"/>
    </source>
</evidence>
<dbReference type="Gene3D" id="3.90.180.10">
    <property type="entry name" value="Medium-chain alcohol dehydrogenases, catalytic domain"/>
    <property type="match status" value="1"/>
</dbReference>
<evidence type="ECO:0000259" key="2">
    <source>
        <dbReference type="SMART" id="SM00829"/>
    </source>
</evidence>
<organism evidence="3 4">
    <name type="scientific">Chondromyces apiculatus DSM 436</name>
    <dbReference type="NCBI Taxonomy" id="1192034"/>
    <lineage>
        <taxon>Bacteria</taxon>
        <taxon>Pseudomonadati</taxon>
        <taxon>Myxococcota</taxon>
        <taxon>Polyangia</taxon>
        <taxon>Polyangiales</taxon>
        <taxon>Polyangiaceae</taxon>
        <taxon>Chondromyces</taxon>
    </lineage>
</organism>
<evidence type="ECO:0000256" key="1">
    <source>
        <dbReference type="ARBA" id="ARBA00023002"/>
    </source>
</evidence>
<dbReference type="Proteomes" id="UP000019678">
    <property type="component" value="Unassembled WGS sequence"/>
</dbReference>
<dbReference type="InterPro" id="IPR020843">
    <property type="entry name" value="ER"/>
</dbReference>
<dbReference type="Gene3D" id="3.40.50.720">
    <property type="entry name" value="NAD(P)-binding Rossmann-like Domain"/>
    <property type="match status" value="1"/>
</dbReference>
<sequence>MSISTSRQWVLARHIPELPREEDFRLETVGVRDPGTEEIQVRTLYASVDPGALARLNGATTYAPPQPLGEPIVSATLGEVIASGDARFTPGDLVAGGWGWQEIAVVPAKAVRKVTADDTPLAAELGVFGLPGLTAWFGILELGKPHPGATVLVSSAAGAVGSAAGQIAKAEGARVVGIAGGPAKCRYLLEELGFDAAIDHRAHGTEPELAAALRSACPGGASVFLDNVGGLVLDAALPIMARGGRVVISGLVADYGVPPERRHGLRNATSFIIQRLRMEGFVVYDYARRFDEARADLKQRVKAGTLLYREHIEEGLEAAPRLFSGLFRGENFGRALVRVAPPSR</sequence>
<dbReference type="SUPFAM" id="SSF51735">
    <property type="entry name" value="NAD(P)-binding Rossmann-fold domains"/>
    <property type="match status" value="1"/>
</dbReference>
<dbReference type="Pfam" id="PF00107">
    <property type="entry name" value="ADH_zinc_N"/>
    <property type="match status" value="1"/>
</dbReference>
<dbReference type="GO" id="GO:0016628">
    <property type="term" value="F:oxidoreductase activity, acting on the CH-CH group of donors, NAD or NADP as acceptor"/>
    <property type="evidence" value="ECO:0007669"/>
    <property type="project" value="InterPro"/>
</dbReference>
<dbReference type="InterPro" id="IPR045010">
    <property type="entry name" value="MDR_fam"/>
</dbReference>
<reference evidence="3 4" key="1">
    <citation type="submission" date="2013-05" db="EMBL/GenBank/DDBJ databases">
        <title>Genome assembly of Chondromyces apiculatus DSM 436.</title>
        <authorList>
            <person name="Sharma G."/>
            <person name="Khatri I."/>
            <person name="Kaur C."/>
            <person name="Mayilraj S."/>
            <person name="Subramanian S."/>
        </authorList>
    </citation>
    <scope>NUCLEOTIDE SEQUENCE [LARGE SCALE GENOMIC DNA]</scope>
    <source>
        <strain evidence="3 4">DSM 436</strain>
    </source>
</reference>
<dbReference type="Pfam" id="PF16884">
    <property type="entry name" value="ADH_N_2"/>
    <property type="match status" value="1"/>
</dbReference>
<dbReference type="PANTHER" id="PTHR43205">
    <property type="entry name" value="PROSTAGLANDIN REDUCTASE"/>
    <property type="match status" value="1"/>
</dbReference>
<proteinExistence type="predicted"/>